<protein>
    <submittedName>
        <fullName evidence="4">Uncharacterized protein</fullName>
    </submittedName>
</protein>
<keyword evidence="3" id="KW-1133">Transmembrane helix</keyword>
<feature type="transmembrane region" description="Helical" evidence="3">
    <location>
        <begin position="12"/>
        <end position="30"/>
    </location>
</feature>
<reference evidence="4 5" key="1">
    <citation type="journal article" date="2022" name="IScience">
        <title>An ultrasensitive nanofiber-based assay for enzymatic hydrolysis and deep-sea microbial degradation of cellulose.</title>
        <authorList>
            <person name="Tsudome M."/>
            <person name="Tachioka M."/>
            <person name="Miyazaki M."/>
            <person name="Uchimura K."/>
            <person name="Tsuda M."/>
            <person name="Takaki Y."/>
            <person name="Deguchi S."/>
        </authorList>
    </citation>
    <scope>NUCLEOTIDE SEQUENCE [LARGE SCALE GENOMIC DNA]</scope>
    <source>
        <strain evidence="4 5">GE09</strain>
    </source>
</reference>
<feature type="region of interest" description="Disordered" evidence="2">
    <location>
        <begin position="330"/>
        <end position="356"/>
    </location>
</feature>
<accession>A0AAN1WIB1</accession>
<feature type="coiled-coil region" evidence="1">
    <location>
        <begin position="357"/>
        <end position="426"/>
    </location>
</feature>
<dbReference type="EMBL" id="AP023086">
    <property type="protein sequence ID" value="BCD98124.1"/>
    <property type="molecule type" value="Genomic_DNA"/>
</dbReference>
<proteinExistence type="predicted"/>
<dbReference type="RefSeq" id="WP_236982275.1">
    <property type="nucleotide sequence ID" value="NZ_AP023086.1"/>
</dbReference>
<evidence type="ECO:0000256" key="2">
    <source>
        <dbReference type="SAM" id="MobiDB-lite"/>
    </source>
</evidence>
<keyword evidence="3" id="KW-0812">Transmembrane</keyword>
<dbReference type="AlphaFoldDB" id="A0AAN1WIB1"/>
<name>A0AAN1WIB1_9GAMM</name>
<sequence length="651" mass="74031">MFLSEHAEQLVYGLLLLLIFSILTNLYFINSGLQKKISKRAFDKEFPQHLKKFLLSQAQKTEDARRHNERKHLSKGVISLRNAYLKIEAKAINQTIDSKAYWNLVNSNVQKLLDILVEQKKSRPLLAIEEKIAKIREKIALSPPSKSTKNVLESLEKFHSACVSNSDNPAKIAHYSEKLEQLLSKLDSAAYRKLTEKAHIHDTYSQSSNKTIEDFKGHIEQSNTSLKNLSDINPDDYDFSLQAFNKNNTDIIESVDKFERNIERINNSNRNTKTAIITSSNNDIKHANSELDELSEQIQQENEEEIERLRQIIKGQKNIIVELEDNISTIEEAQPTTTPSNITEGRTTPQQDKNTDIRQLKLSLRDAEFCIDTLEKELETLKTNHQYHKENPKDEPVTEPLSNTHLASLENTISQLKGEISEAKDIHDLNTSIMNFISECLDASSIEDISLSIYQTLGDLGWSSGLFIKGGTRTLEIDPSGLLKDREKTLIKNMQIDEVDSQNAGKTIRFHYMHISGKLVTVDPQSSTNEKHSAILNLLKTTDKIIGRMKSDQNYKKQRKVIQESSNNIKKIAHEVDQTIDTINKRTKDSVSNGFGQIQDIARSKGLKASQIASFKNLEQQTLNEIAADNSLRLKVKKQFLLILKNLEDGE</sequence>
<gene>
    <name evidence="4" type="ORF">MARGE09_P2325</name>
</gene>
<keyword evidence="3" id="KW-0472">Membrane</keyword>
<keyword evidence="1" id="KW-0175">Coiled coil</keyword>
<feature type="compositionally biased region" description="Polar residues" evidence="2">
    <location>
        <begin position="330"/>
        <end position="352"/>
    </location>
</feature>
<organism evidence="4 5">
    <name type="scientific">Marinagarivorans cellulosilyticus</name>
    <dbReference type="NCBI Taxonomy" id="2721545"/>
    <lineage>
        <taxon>Bacteria</taxon>
        <taxon>Pseudomonadati</taxon>
        <taxon>Pseudomonadota</taxon>
        <taxon>Gammaproteobacteria</taxon>
        <taxon>Cellvibrionales</taxon>
        <taxon>Cellvibrionaceae</taxon>
        <taxon>Marinagarivorans</taxon>
    </lineage>
</organism>
<evidence type="ECO:0000256" key="3">
    <source>
        <dbReference type="SAM" id="Phobius"/>
    </source>
</evidence>
<evidence type="ECO:0000313" key="4">
    <source>
        <dbReference type="EMBL" id="BCD98124.1"/>
    </source>
</evidence>
<dbReference type="KEGG" id="marq:MARGE09_P2325"/>
<evidence type="ECO:0000256" key="1">
    <source>
        <dbReference type="SAM" id="Coils"/>
    </source>
</evidence>
<evidence type="ECO:0000313" key="5">
    <source>
        <dbReference type="Proteomes" id="UP001320119"/>
    </source>
</evidence>
<dbReference type="Proteomes" id="UP001320119">
    <property type="component" value="Chromosome"/>
</dbReference>
<keyword evidence="5" id="KW-1185">Reference proteome</keyword>